<dbReference type="Proteomes" id="UP000229081">
    <property type="component" value="Chromosome"/>
</dbReference>
<dbReference type="EMBL" id="CP024923">
    <property type="protein sequence ID" value="ATY30885.1"/>
    <property type="molecule type" value="Genomic_DNA"/>
</dbReference>
<organism evidence="1 2">
    <name type="scientific">Sphingomonas psychrotolerans</name>
    <dbReference type="NCBI Taxonomy" id="1327635"/>
    <lineage>
        <taxon>Bacteria</taxon>
        <taxon>Pseudomonadati</taxon>
        <taxon>Pseudomonadota</taxon>
        <taxon>Alphaproteobacteria</taxon>
        <taxon>Sphingomonadales</taxon>
        <taxon>Sphingomonadaceae</taxon>
        <taxon>Sphingomonas</taxon>
    </lineage>
</organism>
<proteinExistence type="predicted"/>
<name>A0A2K8MAH3_9SPHN</name>
<dbReference type="KEGG" id="sphc:CVN68_01880"/>
<dbReference type="OrthoDB" id="5287431at2"/>
<sequence length="68" mass="7604">MAKQRSDKPEIRPFALARREGLIVAPYDIPRGCLGAYYPEANVLMPVEHHAEQSHVPAAKSVPVRIRV</sequence>
<evidence type="ECO:0008006" key="3">
    <source>
        <dbReference type="Google" id="ProtNLM"/>
    </source>
</evidence>
<accession>A0A2K8MAH3</accession>
<dbReference type="RefSeq" id="WP_100280696.1">
    <property type="nucleotide sequence ID" value="NZ_CP024923.1"/>
</dbReference>
<dbReference type="AlphaFoldDB" id="A0A2K8MAH3"/>
<evidence type="ECO:0000313" key="2">
    <source>
        <dbReference type="Proteomes" id="UP000229081"/>
    </source>
</evidence>
<reference evidence="1 2" key="1">
    <citation type="submission" date="2017-11" db="EMBL/GenBank/DDBJ databases">
        <title>Complete genome sequence of Sphingomonas sp. Strain Cra20, a psychrotolerant potential plant growth promoting rhizobacteria.</title>
        <authorList>
            <person name="Luo Y."/>
        </authorList>
    </citation>
    <scope>NUCLEOTIDE SEQUENCE [LARGE SCALE GENOMIC DNA]</scope>
    <source>
        <strain evidence="1 2">Cra20</strain>
    </source>
</reference>
<gene>
    <name evidence="1" type="ORF">CVN68_01880</name>
</gene>
<evidence type="ECO:0000313" key="1">
    <source>
        <dbReference type="EMBL" id="ATY30885.1"/>
    </source>
</evidence>
<keyword evidence="2" id="KW-1185">Reference proteome</keyword>
<protein>
    <recommendedName>
        <fullName evidence="3">Molybdopterin dinucleotide-binding domain-containing protein</fullName>
    </recommendedName>
</protein>